<reference evidence="7" key="1">
    <citation type="submission" date="2025-08" db="UniProtKB">
        <authorList>
            <consortium name="RefSeq"/>
        </authorList>
    </citation>
    <scope>IDENTIFICATION</scope>
</reference>
<feature type="domain" description="EF-hand" evidence="5">
    <location>
        <begin position="163"/>
        <end position="193"/>
    </location>
</feature>
<dbReference type="GO" id="GO:0005509">
    <property type="term" value="F:calcium ion binding"/>
    <property type="evidence" value="ECO:0007669"/>
    <property type="project" value="InterPro"/>
</dbReference>
<dbReference type="InterPro" id="IPR018247">
    <property type="entry name" value="EF_Hand_1_Ca_BS"/>
</dbReference>
<evidence type="ECO:0000256" key="1">
    <source>
        <dbReference type="ARBA" id="ARBA00022723"/>
    </source>
</evidence>
<feature type="region of interest" description="Disordered" evidence="4">
    <location>
        <begin position="1"/>
        <end position="54"/>
    </location>
</feature>
<feature type="domain" description="EF-hand" evidence="5">
    <location>
        <begin position="127"/>
        <end position="162"/>
    </location>
</feature>
<dbReference type="InParanoid" id="A0A1U8ART9"/>
<dbReference type="Proteomes" id="UP000189703">
    <property type="component" value="Unplaced"/>
</dbReference>
<evidence type="ECO:0000256" key="2">
    <source>
        <dbReference type="ARBA" id="ARBA00022737"/>
    </source>
</evidence>
<dbReference type="InterPro" id="IPR039647">
    <property type="entry name" value="EF_hand_pair_protein_CML-like"/>
</dbReference>
<feature type="compositionally biased region" description="Polar residues" evidence="4">
    <location>
        <begin position="1"/>
        <end position="11"/>
    </location>
</feature>
<feature type="compositionally biased region" description="Polar residues" evidence="4">
    <location>
        <begin position="22"/>
        <end position="31"/>
    </location>
</feature>
<keyword evidence="6" id="KW-1185">Reference proteome</keyword>
<dbReference type="PANTHER" id="PTHR10891">
    <property type="entry name" value="EF-HAND CALCIUM-BINDING DOMAIN CONTAINING PROTEIN"/>
    <property type="match status" value="1"/>
</dbReference>
<protein>
    <submittedName>
        <fullName evidence="7">Calcium-binding protein CML38-like</fullName>
    </submittedName>
</protein>
<dbReference type="Pfam" id="PF13499">
    <property type="entry name" value="EF-hand_7"/>
    <property type="match status" value="2"/>
</dbReference>
<dbReference type="GeneID" id="104606913"/>
<keyword evidence="1" id="KW-0479">Metal-binding</keyword>
<dbReference type="FunFam" id="1.10.238.10:FF:000341">
    <property type="entry name" value="Putative calcium-binding protein CML19"/>
    <property type="match status" value="1"/>
</dbReference>
<dbReference type="AlphaFoldDB" id="A0A1U8ART9"/>
<feature type="domain" description="EF-hand" evidence="5">
    <location>
        <begin position="55"/>
        <end position="90"/>
    </location>
</feature>
<evidence type="ECO:0000313" key="6">
    <source>
        <dbReference type="Proteomes" id="UP000189703"/>
    </source>
</evidence>
<dbReference type="OrthoDB" id="26525at2759"/>
<dbReference type="PROSITE" id="PS00018">
    <property type="entry name" value="EF_HAND_1"/>
    <property type="match status" value="2"/>
</dbReference>
<evidence type="ECO:0000256" key="4">
    <source>
        <dbReference type="SAM" id="MobiDB-lite"/>
    </source>
</evidence>
<dbReference type="OMA" id="FNEFTIM"/>
<dbReference type="InterPro" id="IPR011992">
    <property type="entry name" value="EF-hand-dom_pair"/>
</dbReference>
<dbReference type="SUPFAM" id="SSF47473">
    <property type="entry name" value="EF-hand"/>
    <property type="match status" value="1"/>
</dbReference>
<sequence>MTNNESHYSTSHVRDSTDRLPGSSSPKSSAFQKLCRKLSPKKSDKRTLSVEPNAPKYGELDRVFRYLDENGDGKISPEELQSCVRMVGGEMSTEEAEAAVESSDSDGDGLFGYDDFVKLMEVSGEEERQKDLREAFGMYEMEGSGFITPTSLKRMMSRLGESRTIGQCKDIIKSFDLNGDGVLSFDEFRAMMR</sequence>
<dbReference type="Gene3D" id="1.10.238.10">
    <property type="entry name" value="EF-hand"/>
    <property type="match status" value="2"/>
</dbReference>
<dbReference type="eggNOG" id="KOG0027">
    <property type="taxonomic scope" value="Eukaryota"/>
</dbReference>
<dbReference type="PROSITE" id="PS50222">
    <property type="entry name" value="EF_HAND_2"/>
    <property type="match status" value="4"/>
</dbReference>
<dbReference type="FunFam" id="1.10.238.10:FF:000003">
    <property type="entry name" value="Calmodulin A"/>
    <property type="match status" value="1"/>
</dbReference>
<organism evidence="6 7">
    <name type="scientific">Nelumbo nucifera</name>
    <name type="common">Sacred lotus</name>
    <dbReference type="NCBI Taxonomy" id="4432"/>
    <lineage>
        <taxon>Eukaryota</taxon>
        <taxon>Viridiplantae</taxon>
        <taxon>Streptophyta</taxon>
        <taxon>Embryophyta</taxon>
        <taxon>Tracheophyta</taxon>
        <taxon>Spermatophyta</taxon>
        <taxon>Magnoliopsida</taxon>
        <taxon>Proteales</taxon>
        <taxon>Nelumbonaceae</taxon>
        <taxon>Nelumbo</taxon>
    </lineage>
</organism>
<proteinExistence type="predicted"/>
<evidence type="ECO:0000313" key="7">
    <source>
        <dbReference type="RefSeq" id="XP_010270643.1"/>
    </source>
</evidence>
<dbReference type="KEGG" id="nnu:104606913"/>
<feature type="domain" description="EF-hand" evidence="5">
    <location>
        <begin position="91"/>
        <end position="126"/>
    </location>
</feature>
<dbReference type="SMART" id="SM00054">
    <property type="entry name" value="EFh"/>
    <property type="match status" value="4"/>
</dbReference>
<gene>
    <name evidence="7" type="primary">LOC104606913</name>
</gene>
<keyword evidence="2" id="KW-0677">Repeat</keyword>
<evidence type="ECO:0000256" key="3">
    <source>
        <dbReference type="ARBA" id="ARBA00022837"/>
    </source>
</evidence>
<dbReference type="STRING" id="4432.A0A1U8ART9"/>
<name>A0A1U8ART9_NELNU</name>
<evidence type="ECO:0000259" key="5">
    <source>
        <dbReference type="PROSITE" id="PS50222"/>
    </source>
</evidence>
<dbReference type="RefSeq" id="XP_010270643.1">
    <property type="nucleotide sequence ID" value="XM_010272341.2"/>
</dbReference>
<dbReference type="CDD" id="cd00051">
    <property type="entry name" value="EFh"/>
    <property type="match status" value="2"/>
</dbReference>
<keyword evidence="3" id="KW-0106">Calcium</keyword>
<dbReference type="InterPro" id="IPR002048">
    <property type="entry name" value="EF_hand_dom"/>
</dbReference>
<accession>A0A1U8ART9</accession>